<evidence type="ECO:0000256" key="4">
    <source>
        <dbReference type="ARBA" id="ARBA00022490"/>
    </source>
</evidence>
<dbReference type="InterPro" id="IPR050080">
    <property type="entry name" value="RNase_PH"/>
</dbReference>
<dbReference type="GO" id="GO:0034475">
    <property type="term" value="P:U4 snRNA 3'-end processing"/>
    <property type="evidence" value="ECO:0007669"/>
    <property type="project" value="TreeGrafter"/>
</dbReference>
<dbReference type="GO" id="GO:0071051">
    <property type="term" value="P:poly(A)-dependent snoRNA 3'-end processing"/>
    <property type="evidence" value="ECO:0007669"/>
    <property type="project" value="TreeGrafter"/>
</dbReference>
<dbReference type="OrthoDB" id="2504340at2759"/>
<evidence type="ECO:0000256" key="9">
    <source>
        <dbReference type="SAM" id="MobiDB-lite"/>
    </source>
</evidence>
<dbReference type="EMBL" id="OV696701">
    <property type="protein sequence ID" value="CAH1247339.1"/>
    <property type="molecule type" value="Genomic_DNA"/>
</dbReference>
<evidence type="ECO:0000256" key="3">
    <source>
        <dbReference type="ARBA" id="ARBA00006678"/>
    </source>
</evidence>
<evidence type="ECO:0000256" key="5">
    <source>
        <dbReference type="ARBA" id="ARBA00022552"/>
    </source>
</evidence>
<evidence type="ECO:0000256" key="1">
    <source>
        <dbReference type="ARBA" id="ARBA00004123"/>
    </source>
</evidence>
<evidence type="ECO:0000313" key="12">
    <source>
        <dbReference type="Proteomes" id="UP000838412"/>
    </source>
</evidence>
<dbReference type="Gene3D" id="3.30.230.70">
    <property type="entry name" value="GHMP Kinase, N-terminal domain"/>
    <property type="match status" value="2"/>
</dbReference>
<dbReference type="Proteomes" id="UP000838412">
    <property type="component" value="Chromosome 16"/>
</dbReference>
<protein>
    <submittedName>
        <fullName evidence="11">EXOSC6 protein</fullName>
    </submittedName>
</protein>
<dbReference type="InterPro" id="IPR020568">
    <property type="entry name" value="Ribosomal_Su5_D2-typ_SF"/>
</dbReference>
<dbReference type="GO" id="GO:0003723">
    <property type="term" value="F:RNA binding"/>
    <property type="evidence" value="ECO:0007669"/>
    <property type="project" value="UniProtKB-KW"/>
</dbReference>
<keyword evidence="6" id="KW-0271">Exosome</keyword>
<dbReference type="SUPFAM" id="SSF54211">
    <property type="entry name" value="Ribosomal protein S5 domain 2-like"/>
    <property type="match status" value="1"/>
</dbReference>
<name>A0A8J9Z5H8_BRALA</name>
<dbReference type="SUPFAM" id="SSF55666">
    <property type="entry name" value="Ribonuclease PH domain 2-like"/>
    <property type="match status" value="2"/>
</dbReference>
<evidence type="ECO:0000313" key="11">
    <source>
        <dbReference type="EMBL" id="CAH1247339.1"/>
    </source>
</evidence>
<dbReference type="GO" id="GO:0016075">
    <property type="term" value="P:rRNA catabolic process"/>
    <property type="evidence" value="ECO:0007669"/>
    <property type="project" value="TreeGrafter"/>
</dbReference>
<dbReference type="InterPro" id="IPR001247">
    <property type="entry name" value="ExoRNase_PH_dom1"/>
</dbReference>
<keyword evidence="12" id="KW-1185">Reference proteome</keyword>
<dbReference type="InterPro" id="IPR036345">
    <property type="entry name" value="ExoRNase_PH_dom2_sf"/>
</dbReference>
<comment type="subcellular location">
    <subcellularLocation>
        <location evidence="2">Cytoplasm</location>
    </subcellularLocation>
    <subcellularLocation>
        <location evidence="1">Nucleus</location>
    </subcellularLocation>
</comment>
<keyword evidence="8" id="KW-0539">Nucleus</keyword>
<evidence type="ECO:0000256" key="8">
    <source>
        <dbReference type="ARBA" id="ARBA00023242"/>
    </source>
</evidence>
<proteinExistence type="inferred from homology"/>
<dbReference type="InterPro" id="IPR027408">
    <property type="entry name" value="PNPase/RNase_PH_dom_sf"/>
</dbReference>
<sequence length="341" mass="36875">MPGDSRRVPGPQDSRSPHWYGKQPPQHQETGTRQDGRADHDLRPVYLHAGVVSQATGSAYIELGQTKVIAAVYGPREIARREEFTMKGRLCCELKFATFSCRRRRQHMQDNQEKDVSLIVLQALEPAVCLVSGGFLLITKQGMCVADLVQIYLSLIRSVLVYGHVLLDRFPKSQVDVYITVLQDDGSALAAAITCAAAGLADAGVMMYDVVTGCSVRQCGDRQLLDPSGSEESSQEGEGVEDHGMVTVGLLPSLNQVSALVLDGHLPQTTAVQLVSLVSALVLDGHLQQQTAVQAVKTCIGGCQGIYPILKDCLVKSTRRKVPAVDPTLIRTSIDGQNGRT</sequence>
<keyword evidence="7" id="KW-0694">RNA-binding</keyword>
<dbReference type="GO" id="GO:0000176">
    <property type="term" value="C:nuclear exosome (RNase complex)"/>
    <property type="evidence" value="ECO:0007669"/>
    <property type="project" value="TreeGrafter"/>
</dbReference>
<evidence type="ECO:0000259" key="10">
    <source>
        <dbReference type="Pfam" id="PF01138"/>
    </source>
</evidence>
<dbReference type="PANTHER" id="PTHR11953">
    <property type="entry name" value="EXOSOME COMPLEX COMPONENT"/>
    <property type="match status" value="1"/>
</dbReference>
<dbReference type="CDD" id="cd11371">
    <property type="entry name" value="RNase_PH_MTR3"/>
    <property type="match status" value="1"/>
</dbReference>
<accession>A0A8J9Z5H8</accession>
<evidence type="ECO:0000256" key="6">
    <source>
        <dbReference type="ARBA" id="ARBA00022835"/>
    </source>
</evidence>
<keyword evidence="4" id="KW-0963">Cytoplasm</keyword>
<dbReference type="GO" id="GO:0000177">
    <property type="term" value="C:cytoplasmic exosome (RNase complex)"/>
    <property type="evidence" value="ECO:0007669"/>
    <property type="project" value="TreeGrafter"/>
</dbReference>
<dbReference type="Pfam" id="PF01138">
    <property type="entry name" value="RNase_PH"/>
    <property type="match status" value="1"/>
</dbReference>
<dbReference type="PANTHER" id="PTHR11953:SF2">
    <property type="entry name" value="EXOSOME COMPLEX COMPONENT MTR3"/>
    <property type="match status" value="1"/>
</dbReference>
<organism evidence="11 12">
    <name type="scientific">Branchiostoma lanceolatum</name>
    <name type="common">Common lancelet</name>
    <name type="synonym">Amphioxus lanceolatum</name>
    <dbReference type="NCBI Taxonomy" id="7740"/>
    <lineage>
        <taxon>Eukaryota</taxon>
        <taxon>Metazoa</taxon>
        <taxon>Chordata</taxon>
        <taxon>Cephalochordata</taxon>
        <taxon>Leptocardii</taxon>
        <taxon>Amphioxiformes</taxon>
        <taxon>Branchiostomatidae</taxon>
        <taxon>Branchiostoma</taxon>
    </lineage>
</organism>
<keyword evidence="5" id="KW-0698">rRNA processing</keyword>
<gene>
    <name evidence="11" type="primary">EXOSC6</name>
    <name evidence="11" type="ORF">BLAG_LOCUS9037</name>
</gene>
<feature type="domain" description="Exoribonuclease phosphorolytic" evidence="10">
    <location>
        <begin position="42"/>
        <end position="205"/>
    </location>
</feature>
<feature type="region of interest" description="Disordered" evidence="9">
    <location>
        <begin position="1"/>
        <end position="38"/>
    </location>
</feature>
<dbReference type="AlphaFoldDB" id="A0A8J9Z5H8"/>
<comment type="similarity">
    <text evidence="3">Belongs to the RNase PH family.</text>
</comment>
<reference evidence="11" key="1">
    <citation type="submission" date="2022-01" db="EMBL/GenBank/DDBJ databases">
        <authorList>
            <person name="Braso-Vives M."/>
        </authorList>
    </citation>
    <scope>NUCLEOTIDE SEQUENCE</scope>
</reference>
<dbReference type="GO" id="GO:0005730">
    <property type="term" value="C:nucleolus"/>
    <property type="evidence" value="ECO:0007669"/>
    <property type="project" value="TreeGrafter"/>
</dbReference>
<dbReference type="GO" id="GO:0071028">
    <property type="term" value="P:nuclear mRNA surveillance"/>
    <property type="evidence" value="ECO:0007669"/>
    <property type="project" value="TreeGrafter"/>
</dbReference>
<evidence type="ECO:0000256" key="7">
    <source>
        <dbReference type="ARBA" id="ARBA00022884"/>
    </source>
</evidence>
<evidence type="ECO:0000256" key="2">
    <source>
        <dbReference type="ARBA" id="ARBA00004496"/>
    </source>
</evidence>
<dbReference type="GO" id="GO:0006364">
    <property type="term" value="P:rRNA processing"/>
    <property type="evidence" value="ECO:0007669"/>
    <property type="project" value="UniProtKB-KW"/>
</dbReference>